<evidence type="ECO:0000313" key="1">
    <source>
        <dbReference type="EMBL" id="HIU42393.1"/>
    </source>
</evidence>
<dbReference type="EMBL" id="DVMX01000143">
    <property type="protein sequence ID" value="HIU42393.1"/>
    <property type="molecule type" value="Genomic_DNA"/>
</dbReference>
<proteinExistence type="predicted"/>
<evidence type="ECO:0008006" key="3">
    <source>
        <dbReference type="Google" id="ProtNLM"/>
    </source>
</evidence>
<dbReference type="InterPro" id="IPR020288">
    <property type="entry name" value="Sheath_initiator"/>
</dbReference>
<gene>
    <name evidence="1" type="ORF">IAD19_07555</name>
</gene>
<accession>A0A9D1ISA7</accession>
<dbReference type="Pfam" id="PF10934">
    <property type="entry name" value="Sheath_initiator"/>
    <property type="match status" value="1"/>
</dbReference>
<evidence type="ECO:0000313" key="2">
    <source>
        <dbReference type="Proteomes" id="UP000824082"/>
    </source>
</evidence>
<dbReference type="AlphaFoldDB" id="A0A9D1ISA7"/>
<comment type="caution">
    <text evidence="1">The sequence shown here is derived from an EMBL/GenBank/DDBJ whole genome shotgun (WGS) entry which is preliminary data.</text>
</comment>
<dbReference type="Proteomes" id="UP000824082">
    <property type="component" value="Unassembled WGS sequence"/>
</dbReference>
<protein>
    <recommendedName>
        <fullName evidence="3">DUF2634 domain-containing protein</fullName>
    </recommendedName>
</protein>
<name>A0A9D1ISA7_9FIRM</name>
<reference evidence="1" key="1">
    <citation type="submission" date="2020-10" db="EMBL/GenBank/DDBJ databases">
        <authorList>
            <person name="Gilroy R."/>
        </authorList>
    </citation>
    <scope>NUCLEOTIDE SEQUENCE</scope>
    <source>
        <strain evidence="1">4509</strain>
    </source>
</reference>
<reference evidence="1" key="2">
    <citation type="journal article" date="2021" name="PeerJ">
        <title>Extensive microbial diversity within the chicken gut microbiome revealed by metagenomics and culture.</title>
        <authorList>
            <person name="Gilroy R."/>
            <person name="Ravi A."/>
            <person name="Getino M."/>
            <person name="Pursley I."/>
            <person name="Horton D.L."/>
            <person name="Alikhan N.F."/>
            <person name="Baker D."/>
            <person name="Gharbi K."/>
            <person name="Hall N."/>
            <person name="Watson M."/>
            <person name="Adriaenssens E.M."/>
            <person name="Foster-Nyarko E."/>
            <person name="Jarju S."/>
            <person name="Secka A."/>
            <person name="Antonio M."/>
            <person name="Oren A."/>
            <person name="Chaudhuri R.R."/>
            <person name="La Ragione R."/>
            <person name="Hildebrand F."/>
            <person name="Pallen M.J."/>
        </authorList>
    </citation>
    <scope>NUCLEOTIDE SEQUENCE</scope>
    <source>
        <strain evidence="1">4509</strain>
    </source>
</reference>
<organism evidence="1 2">
    <name type="scientific">Candidatus Egerieicola faecale</name>
    <dbReference type="NCBI Taxonomy" id="2840774"/>
    <lineage>
        <taxon>Bacteria</taxon>
        <taxon>Bacillati</taxon>
        <taxon>Bacillota</taxon>
        <taxon>Clostridia</taxon>
        <taxon>Eubacteriales</taxon>
        <taxon>Oscillospiraceae</taxon>
        <taxon>Oscillospiraceae incertae sedis</taxon>
        <taxon>Candidatus Egerieicola</taxon>
    </lineage>
</organism>
<sequence>MDFRLEQKDLVCLEDGTPQTVTGTEELLQRVMIRLTVPRGKFAYNAQLGSRWEELTVEEAQPQELLGVVQEALEGLEGVEVTGVEKQVDAPRRSLTLRIFLTVNGVEAQVDLESEEESYGL</sequence>
<dbReference type="Gene3D" id="3.10.450.40">
    <property type="match status" value="1"/>
</dbReference>